<reference evidence="2 3" key="1">
    <citation type="journal article" date="2015" name="Proc. Natl. Acad. Sci. U.S.A.">
        <title>The resurrection genome of Boea hygrometrica: A blueprint for survival of dehydration.</title>
        <authorList>
            <person name="Xiao L."/>
            <person name="Yang G."/>
            <person name="Zhang L."/>
            <person name="Yang X."/>
            <person name="Zhao S."/>
            <person name="Ji Z."/>
            <person name="Zhou Q."/>
            <person name="Hu M."/>
            <person name="Wang Y."/>
            <person name="Chen M."/>
            <person name="Xu Y."/>
            <person name="Jin H."/>
            <person name="Xiao X."/>
            <person name="Hu G."/>
            <person name="Bao F."/>
            <person name="Hu Y."/>
            <person name="Wan P."/>
            <person name="Li L."/>
            <person name="Deng X."/>
            <person name="Kuang T."/>
            <person name="Xiang C."/>
            <person name="Zhu J.K."/>
            <person name="Oliver M.J."/>
            <person name="He Y."/>
        </authorList>
    </citation>
    <scope>NUCLEOTIDE SEQUENCE [LARGE SCALE GENOMIC DNA]</scope>
    <source>
        <strain evidence="3">cv. XS01</strain>
    </source>
</reference>
<accession>A0A2Z7CQD5</accession>
<feature type="region of interest" description="Disordered" evidence="1">
    <location>
        <begin position="75"/>
        <end position="104"/>
    </location>
</feature>
<gene>
    <name evidence="2" type="ORF">F511_37540</name>
</gene>
<organism evidence="2 3">
    <name type="scientific">Dorcoceras hygrometricum</name>
    <dbReference type="NCBI Taxonomy" id="472368"/>
    <lineage>
        <taxon>Eukaryota</taxon>
        <taxon>Viridiplantae</taxon>
        <taxon>Streptophyta</taxon>
        <taxon>Embryophyta</taxon>
        <taxon>Tracheophyta</taxon>
        <taxon>Spermatophyta</taxon>
        <taxon>Magnoliopsida</taxon>
        <taxon>eudicotyledons</taxon>
        <taxon>Gunneridae</taxon>
        <taxon>Pentapetalae</taxon>
        <taxon>asterids</taxon>
        <taxon>lamiids</taxon>
        <taxon>Lamiales</taxon>
        <taxon>Gesneriaceae</taxon>
        <taxon>Didymocarpoideae</taxon>
        <taxon>Trichosporeae</taxon>
        <taxon>Loxocarpinae</taxon>
        <taxon>Dorcoceras</taxon>
    </lineage>
</organism>
<evidence type="ECO:0000313" key="2">
    <source>
        <dbReference type="EMBL" id="KZV49290.1"/>
    </source>
</evidence>
<sequence>MHLRDNVFTLSPRTPPRAPNLAPFLKDMHGKSFNAPELIKEDLLCFYKFSRKGVKFVGDLEEHPASFLDLQEALAKLGDEEEEEEGEQEEGEVGDDAEDNPPPS</sequence>
<dbReference type="AlphaFoldDB" id="A0A2Z7CQD5"/>
<keyword evidence="3" id="KW-1185">Reference proteome</keyword>
<feature type="compositionally biased region" description="Acidic residues" evidence="1">
    <location>
        <begin position="79"/>
        <end position="104"/>
    </location>
</feature>
<dbReference type="Proteomes" id="UP000250235">
    <property type="component" value="Unassembled WGS sequence"/>
</dbReference>
<name>A0A2Z7CQD5_9LAMI</name>
<protein>
    <submittedName>
        <fullName evidence="2">Uncharacterized protein</fullName>
    </submittedName>
</protein>
<proteinExistence type="predicted"/>
<evidence type="ECO:0000256" key="1">
    <source>
        <dbReference type="SAM" id="MobiDB-lite"/>
    </source>
</evidence>
<dbReference type="EMBL" id="KQ993088">
    <property type="protein sequence ID" value="KZV49290.1"/>
    <property type="molecule type" value="Genomic_DNA"/>
</dbReference>
<evidence type="ECO:0000313" key="3">
    <source>
        <dbReference type="Proteomes" id="UP000250235"/>
    </source>
</evidence>